<comment type="subcellular location">
    <subcellularLocation>
        <location evidence="1">Nucleus</location>
    </subcellularLocation>
</comment>
<feature type="region of interest" description="Disordered" evidence="7">
    <location>
        <begin position="735"/>
        <end position="754"/>
    </location>
</feature>
<feature type="domain" description="Myb-like" evidence="9">
    <location>
        <begin position="678"/>
        <end position="728"/>
    </location>
</feature>
<dbReference type="InterPro" id="IPR000719">
    <property type="entry name" value="Prot_kinase_dom"/>
</dbReference>
<dbReference type="SUPFAM" id="SSF56112">
    <property type="entry name" value="Protein kinase-like (PK-like)"/>
    <property type="match status" value="1"/>
</dbReference>
<sequence length="754" mass="84410">MDPTSSSRATDDPRWLQLPPGPPQTSASFNAGDGADFSQIERLHRVGCGAVGTSVYKVLHRPSGRLYALKVISGHRHKDCPDRCPIFREIKVLGGVDKHPNVVSCHGVRDSDGEIEVLLDYVDGDSLEGAHIQDEQRLSKLAFQMFSGLAHLHERKLVHRNIKPSNLLVDSLGNLKIADWISRIQSQNMNTVESSGRPVPYMSPERINPDLKGGDYAESAGDIWSIGICILEIYEGRFPYARGKQMKWLGLMFKIGNSEPPQAPAAASLEFRDFVACCLQKDPSKRWTADQLLRHPFVLSHNNHQQEVSAESTEPLQATEAADLTKLDLNLSLGAPETASSDAPFKPSDAETEHVSLVESNITDQSESTNVCPSSGRDRKYDRIEHQHLQCDVKPSESAERFEDDQASLHVPMPTNQDWQADSADEPFHGADKCKMKLKSVMIDQDHGEDIGMSIVDENPIPRALCPEDQPDIMQVGNSETSDDEQNFLEARATTGMYYRENDSCCTDPDTEDVLIVPAGQIYQKIMASEICRQIKIPDILMKSHPCPALKKQCMPNDMLANSNIVKKKTELFRECGGIGDALFGGQFQQNMITVINSTEVAISEEQSEVRKSCPHPHDFSLSQQGKLKKGAWSSEEDQKLVAYIRKYGIWNWQYMPMAAGLNRSGKSCRLRWMNYLRPNIKRGKFSEDEEQVILRLHKSLGNRWQAIAKCLPGRTDNEIKNFWNTHLKKKLQIENNQKTSQNMDTGNSGEASA</sequence>
<organism evidence="11 12">
    <name type="scientific">Trapa incisa</name>
    <dbReference type="NCBI Taxonomy" id="236973"/>
    <lineage>
        <taxon>Eukaryota</taxon>
        <taxon>Viridiplantae</taxon>
        <taxon>Streptophyta</taxon>
        <taxon>Embryophyta</taxon>
        <taxon>Tracheophyta</taxon>
        <taxon>Spermatophyta</taxon>
        <taxon>Magnoliopsida</taxon>
        <taxon>eudicotyledons</taxon>
        <taxon>Gunneridae</taxon>
        <taxon>Pentapetalae</taxon>
        <taxon>rosids</taxon>
        <taxon>malvids</taxon>
        <taxon>Myrtales</taxon>
        <taxon>Lythraceae</taxon>
        <taxon>Trapa</taxon>
    </lineage>
</organism>
<accession>A0AAN7JR32</accession>
<dbReference type="Pfam" id="PF00069">
    <property type="entry name" value="Pkinase"/>
    <property type="match status" value="1"/>
</dbReference>
<dbReference type="Gene3D" id="1.10.10.60">
    <property type="entry name" value="Homeodomain-like"/>
    <property type="match status" value="2"/>
</dbReference>
<dbReference type="InterPro" id="IPR017930">
    <property type="entry name" value="Myb_dom"/>
</dbReference>
<evidence type="ECO:0008006" key="13">
    <source>
        <dbReference type="Google" id="ProtNLM"/>
    </source>
</evidence>
<keyword evidence="5" id="KW-0804">Transcription</keyword>
<dbReference type="InterPro" id="IPR001005">
    <property type="entry name" value="SANT/Myb"/>
</dbReference>
<proteinExistence type="predicted"/>
<keyword evidence="12" id="KW-1185">Reference proteome</keyword>
<dbReference type="GO" id="GO:0003677">
    <property type="term" value="F:DNA binding"/>
    <property type="evidence" value="ECO:0007669"/>
    <property type="project" value="UniProtKB-KW"/>
</dbReference>
<evidence type="ECO:0000259" key="8">
    <source>
        <dbReference type="PROSITE" id="PS50011"/>
    </source>
</evidence>
<dbReference type="PROSITE" id="PS50090">
    <property type="entry name" value="MYB_LIKE"/>
    <property type="match status" value="2"/>
</dbReference>
<feature type="region of interest" description="Disordered" evidence="7">
    <location>
        <begin position="335"/>
        <end position="379"/>
    </location>
</feature>
<protein>
    <recommendedName>
        <fullName evidence="13">Protein kinase domain-containing protein</fullName>
    </recommendedName>
</protein>
<evidence type="ECO:0000313" key="12">
    <source>
        <dbReference type="Proteomes" id="UP001345219"/>
    </source>
</evidence>
<keyword evidence="4" id="KW-0238">DNA-binding</keyword>
<dbReference type="CDD" id="cd00167">
    <property type="entry name" value="SANT"/>
    <property type="match status" value="2"/>
</dbReference>
<dbReference type="PANTHER" id="PTHR47997:SF28">
    <property type="entry name" value="TRANSCRIPTION FACTOR MYB15-LIKE"/>
    <property type="match status" value="1"/>
</dbReference>
<feature type="domain" description="Protein kinase" evidence="8">
    <location>
        <begin position="40"/>
        <end position="298"/>
    </location>
</feature>
<dbReference type="PANTHER" id="PTHR47997">
    <property type="entry name" value="MYB DOMAIN PROTEIN 55"/>
    <property type="match status" value="1"/>
</dbReference>
<evidence type="ECO:0000256" key="5">
    <source>
        <dbReference type="ARBA" id="ARBA00023163"/>
    </source>
</evidence>
<name>A0AAN7JR32_9MYRT</name>
<feature type="compositionally biased region" description="Polar residues" evidence="7">
    <location>
        <begin position="358"/>
        <end position="373"/>
    </location>
</feature>
<dbReference type="PROSITE" id="PS50011">
    <property type="entry name" value="PROTEIN_KINASE_DOM"/>
    <property type="match status" value="1"/>
</dbReference>
<dbReference type="GO" id="GO:0004672">
    <property type="term" value="F:protein kinase activity"/>
    <property type="evidence" value="ECO:0007669"/>
    <property type="project" value="InterPro"/>
</dbReference>
<evidence type="ECO:0000313" key="11">
    <source>
        <dbReference type="EMBL" id="KAK4751888.1"/>
    </source>
</evidence>
<dbReference type="Pfam" id="PF00249">
    <property type="entry name" value="Myb_DNA-binding"/>
    <property type="match status" value="2"/>
</dbReference>
<evidence type="ECO:0000256" key="6">
    <source>
        <dbReference type="ARBA" id="ARBA00023242"/>
    </source>
</evidence>
<dbReference type="SUPFAM" id="SSF46689">
    <property type="entry name" value="Homeodomain-like"/>
    <property type="match status" value="1"/>
</dbReference>
<evidence type="ECO:0000256" key="1">
    <source>
        <dbReference type="ARBA" id="ARBA00004123"/>
    </source>
</evidence>
<evidence type="ECO:0000256" key="4">
    <source>
        <dbReference type="ARBA" id="ARBA00023125"/>
    </source>
</evidence>
<evidence type="ECO:0000256" key="2">
    <source>
        <dbReference type="ARBA" id="ARBA00022737"/>
    </source>
</evidence>
<evidence type="ECO:0000256" key="7">
    <source>
        <dbReference type="SAM" id="MobiDB-lite"/>
    </source>
</evidence>
<feature type="domain" description="HTH myb-type" evidence="10">
    <location>
        <begin position="627"/>
        <end position="677"/>
    </location>
</feature>
<reference evidence="11 12" key="1">
    <citation type="journal article" date="2023" name="Hortic Res">
        <title>Pangenome of water caltrop reveals structural variations and asymmetric subgenome divergence after allopolyploidization.</title>
        <authorList>
            <person name="Zhang X."/>
            <person name="Chen Y."/>
            <person name="Wang L."/>
            <person name="Yuan Y."/>
            <person name="Fang M."/>
            <person name="Shi L."/>
            <person name="Lu R."/>
            <person name="Comes H.P."/>
            <person name="Ma Y."/>
            <person name="Chen Y."/>
            <person name="Huang G."/>
            <person name="Zhou Y."/>
            <person name="Zheng Z."/>
            <person name="Qiu Y."/>
        </authorList>
    </citation>
    <scope>NUCLEOTIDE SEQUENCE [LARGE SCALE GENOMIC DNA]</scope>
    <source>
        <tissue evidence="11">Roots</tissue>
    </source>
</reference>
<evidence type="ECO:0000256" key="3">
    <source>
        <dbReference type="ARBA" id="ARBA00023015"/>
    </source>
</evidence>
<feature type="domain" description="Myb-like" evidence="9">
    <location>
        <begin position="625"/>
        <end position="677"/>
    </location>
</feature>
<keyword evidence="2" id="KW-0677">Repeat</keyword>
<gene>
    <name evidence="11" type="ORF">SAY87_020686</name>
</gene>
<dbReference type="PROSITE" id="PS51294">
    <property type="entry name" value="HTH_MYB"/>
    <property type="match status" value="2"/>
</dbReference>
<dbReference type="InterPro" id="IPR011009">
    <property type="entry name" value="Kinase-like_dom_sf"/>
</dbReference>
<feature type="domain" description="HTH myb-type" evidence="10">
    <location>
        <begin position="678"/>
        <end position="732"/>
    </location>
</feature>
<keyword evidence="3" id="KW-0805">Transcription regulation</keyword>
<dbReference type="GO" id="GO:0005524">
    <property type="term" value="F:ATP binding"/>
    <property type="evidence" value="ECO:0007669"/>
    <property type="project" value="InterPro"/>
</dbReference>
<comment type="caution">
    <text evidence="11">The sequence shown here is derived from an EMBL/GenBank/DDBJ whole genome shotgun (WGS) entry which is preliminary data.</text>
</comment>
<evidence type="ECO:0000259" key="9">
    <source>
        <dbReference type="PROSITE" id="PS50090"/>
    </source>
</evidence>
<dbReference type="InterPro" id="IPR009057">
    <property type="entry name" value="Homeodomain-like_sf"/>
</dbReference>
<dbReference type="EMBL" id="JAXIOK010000016">
    <property type="protein sequence ID" value="KAK4751888.1"/>
    <property type="molecule type" value="Genomic_DNA"/>
</dbReference>
<dbReference type="SMART" id="SM00717">
    <property type="entry name" value="SANT"/>
    <property type="match status" value="2"/>
</dbReference>
<dbReference type="InterPro" id="IPR051953">
    <property type="entry name" value="Plant_SW-associated_TFs"/>
</dbReference>
<keyword evidence="6" id="KW-0539">Nucleus</keyword>
<dbReference type="Proteomes" id="UP001345219">
    <property type="component" value="Chromosome 16"/>
</dbReference>
<dbReference type="FunFam" id="1.10.10.60:FF:000001">
    <property type="entry name" value="MYB-related transcription factor"/>
    <property type="match status" value="1"/>
</dbReference>
<dbReference type="Gene3D" id="1.10.510.10">
    <property type="entry name" value="Transferase(Phosphotransferase) domain 1"/>
    <property type="match status" value="1"/>
</dbReference>
<feature type="region of interest" description="Disordered" evidence="7">
    <location>
        <begin position="1"/>
        <end position="33"/>
    </location>
</feature>
<dbReference type="AlphaFoldDB" id="A0AAN7JR32"/>
<evidence type="ECO:0000259" key="10">
    <source>
        <dbReference type="PROSITE" id="PS51294"/>
    </source>
</evidence>
<dbReference type="GO" id="GO:0005634">
    <property type="term" value="C:nucleus"/>
    <property type="evidence" value="ECO:0007669"/>
    <property type="project" value="UniProtKB-SubCell"/>
</dbReference>